<evidence type="ECO:0000313" key="2">
    <source>
        <dbReference type="EMBL" id="CAK1588758.1"/>
    </source>
</evidence>
<dbReference type="Proteomes" id="UP001314205">
    <property type="component" value="Unassembled WGS sequence"/>
</dbReference>
<evidence type="ECO:0000256" key="1">
    <source>
        <dbReference type="SAM" id="SignalP"/>
    </source>
</evidence>
<name>A0AAV1L0E8_9NEOP</name>
<feature type="chain" id="PRO_5043998949" description="CUB domain-containing protein" evidence="1">
    <location>
        <begin position="19"/>
        <end position="332"/>
    </location>
</feature>
<dbReference type="EMBL" id="CAVLGL010000082">
    <property type="protein sequence ID" value="CAK1588758.1"/>
    <property type="molecule type" value="Genomic_DNA"/>
</dbReference>
<gene>
    <name evidence="2" type="ORF">PARMNEM_LOCUS9352</name>
</gene>
<proteinExistence type="predicted"/>
<sequence length="332" mass="37652">MLWTCCVCFLWSAHLVLGDGLLFLYRPRDISSECANSQHLRYDLSFGMGMSDTITLVFRTLSTFDYECEVELSTESIEEHLLVVIRFPNSIAHNCAYNRNAFTILDKSKCRRLCDMVGQQDFSSPYYTIPIRRSIHFRFISNSSVNFDMNANLYQVTATAARIAPPRGCSLRNETSCNIYSVDYCFTSGVVCDGINNCGVADWFDERKSQCNLPVEKLSYAPVVAVMAAVFCTLLVIGRGILYCLPSISDSFFIFNANEDNRLCIDTVFKSPESRRVSSDIIIRTSIIPRPRRDSERNFTMRSVTTTLGRRLKSVTGYHRKTPNAIGHVKDI</sequence>
<dbReference type="AlphaFoldDB" id="A0AAV1L0E8"/>
<reference evidence="2 3" key="1">
    <citation type="submission" date="2023-11" db="EMBL/GenBank/DDBJ databases">
        <authorList>
            <person name="Hedman E."/>
            <person name="Englund M."/>
            <person name="Stromberg M."/>
            <person name="Nyberg Akerstrom W."/>
            <person name="Nylinder S."/>
            <person name="Jareborg N."/>
            <person name="Kallberg Y."/>
            <person name="Kronander E."/>
        </authorList>
    </citation>
    <scope>NUCLEOTIDE SEQUENCE [LARGE SCALE GENOMIC DNA]</scope>
</reference>
<comment type="caution">
    <text evidence="2">The sequence shown here is derived from an EMBL/GenBank/DDBJ whole genome shotgun (WGS) entry which is preliminary data.</text>
</comment>
<organism evidence="2 3">
    <name type="scientific">Parnassius mnemosyne</name>
    <name type="common">clouded apollo</name>
    <dbReference type="NCBI Taxonomy" id="213953"/>
    <lineage>
        <taxon>Eukaryota</taxon>
        <taxon>Metazoa</taxon>
        <taxon>Ecdysozoa</taxon>
        <taxon>Arthropoda</taxon>
        <taxon>Hexapoda</taxon>
        <taxon>Insecta</taxon>
        <taxon>Pterygota</taxon>
        <taxon>Neoptera</taxon>
        <taxon>Endopterygota</taxon>
        <taxon>Lepidoptera</taxon>
        <taxon>Glossata</taxon>
        <taxon>Ditrysia</taxon>
        <taxon>Papilionoidea</taxon>
        <taxon>Papilionidae</taxon>
        <taxon>Parnassiinae</taxon>
        <taxon>Parnassini</taxon>
        <taxon>Parnassius</taxon>
        <taxon>Driopa</taxon>
    </lineage>
</organism>
<protein>
    <recommendedName>
        <fullName evidence="4">CUB domain-containing protein</fullName>
    </recommendedName>
</protein>
<evidence type="ECO:0008006" key="4">
    <source>
        <dbReference type="Google" id="ProtNLM"/>
    </source>
</evidence>
<accession>A0AAV1L0E8</accession>
<keyword evidence="1" id="KW-0732">Signal</keyword>
<evidence type="ECO:0000313" key="3">
    <source>
        <dbReference type="Proteomes" id="UP001314205"/>
    </source>
</evidence>
<keyword evidence="3" id="KW-1185">Reference proteome</keyword>
<feature type="signal peptide" evidence="1">
    <location>
        <begin position="1"/>
        <end position="18"/>
    </location>
</feature>